<accession>A0ABQ9E0S5</accession>
<feature type="compositionally biased region" description="Basic and acidic residues" evidence="2">
    <location>
        <begin position="737"/>
        <end position="755"/>
    </location>
</feature>
<feature type="compositionally biased region" description="Basic residues" evidence="2">
    <location>
        <begin position="422"/>
        <end position="435"/>
    </location>
</feature>
<feature type="compositionally biased region" description="Low complexity" evidence="2">
    <location>
        <begin position="779"/>
        <end position="795"/>
    </location>
</feature>
<feature type="domain" description="Uncharacterized bromodomain-containing protein 10 helical" evidence="3">
    <location>
        <begin position="212"/>
        <end position="336"/>
    </location>
</feature>
<protein>
    <recommendedName>
        <fullName evidence="3">Uncharacterized bromodomain-containing protein 10 helical domain-containing protein</fullName>
    </recommendedName>
</protein>
<evidence type="ECO:0000313" key="5">
    <source>
        <dbReference type="Proteomes" id="UP001217089"/>
    </source>
</evidence>
<dbReference type="Proteomes" id="UP001217089">
    <property type="component" value="Unassembled WGS sequence"/>
</dbReference>
<feature type="compositionally biased region" description="Polar residues" evidence="2">
    <location>
        <begin position="493"/>
        <end position="505"/>
    </location>
</feature>
<evidence type="ECO:0000313" key="4">
    <source>
        <dbReference type="EMBL" id="KAJ8298929.1"/>
    </source>
</evidence>
<dbReference type="Gene3D" id="1.20.920.10">
    <property type="entry name" value="Bromodomain-like"/>
    <property type="match status" value="1"/>
</dbReference>
<feature type="compositionally biased region" description="Basic and acidic residues" evidence="2">
    <location>
        <begin position="919"/>
        <end position="939"/>
    </location>
</feature>
<name>A0ABQ9E0S5_TEGGR</name>
<comment type="caution">
    <text evidence="4">The sequence shown here is derived from an EMBL/GenBank/DDBJ whole genome shotgun (WGS) entry which is preliminary data.</text>
</comment>
<feature type="compositionally biased region" description="Acidic residues" evidence="2">
    <location>
        <begin position="69"/>
        <end position="85"/>
    </location>
</feature>
<dbReference type="InterPro" id="IPR040214">
    <property type="entry name" value="BRD10"/>
</dbReference>
<feature type="compositionally biased region" description="Polar residues" evidence="2">
    <location>
        <begin position="556"/>
        <end position="573"/>
    </location>
</feature>
<feature type="region of interest" description="Disordered" evidence="2">
    <location>
        <begin position="716"/>
        <end position="954"/>
    </location>
</feature>
<evidence type="ECO:0000256" key="2">
    <source>
        <dbReference type="SAM" id="MobiDB-lite"/>
    </source>
</evidence>
<sequence>MNMSEENSIDTFNVEEMRSMYETRPLAPSQETLGESAENPDVGQLGGVDVLTEGVKAERTHGRTNEDGNSTEEAEDDDNDTDDSDSPSLNYELQQGYRILKELMAESNKSVNWPFIYKVDDSYPETSDYYEKIKNPIWLEKSLRRRTRNIIPHDSTALLNQLREEEAQSLRDARKQQMLERKAAQEAYLQDLMGWERNMMDNKETEMRAMWELPQIGLFLFLCQEPLNTGEISQFELERCFFMPRESSTMHLVMTSLLSTPFQRTRIDHKSLMSYRVWEEKLRVKLTLWYKVFTDFNKDIDKAADKLGLDPYFFQVVGKKNPMEKKKFHEIGVYKREHQESLRDTIEAQPVEESRCYFLGTDTKGNSYIHFPQFCGADLRIYKQAPLPDPTVFFEELIEKHAEEERQPIVPLKTPIKEKIIKKTPSSKKPKKKKLKQSEIVTPPTNRPSRLRQKIKTVLPVVNDSSSSSSSSDEEDTAADDEGDDTVTEEQSDSAFNDSGISENTPAKRKRTHMNKRINLDETSCDKFDSISENGLGMSEESRTDGRNIQDERTKNNSTPLSDATEYSFNNSESGDENKVQNSIESKKSLKDINSKGGSREAGDNSDYDVKHSFASCSTVDAKGDKVVDYKKLCDAIDSVMSNGLYGDSDEEASKDSSVGFSIDENAMNSDIEAHNKIGINDTDGSTNTDQFSIDIIKKENCELDNNVLENKHCLSENNVYDGTNKENKDNVNSSEQKNEKHGDERNKSMKIKQEEIDDQEMEGDVRNSRELVSELLEESTASQENMESENNSNSDVKKVENSDVSYKNNDTNNQDTEMKTETKSSESLQVKEERNSDKNPKDEFVQEKEKNEDTKFLGNESVKKENEIETDTCEVKNENKTGTDETTKIKEEEMKQESEDEEEEELATKKARIKLRKEHTEYKDSPQEENDDLWKTDNSDTDTDEGSGDDSDG</sequence>
<feature type="compositionally biased region" description="Acidic residues" evidence="2">
    <location>
        <begin position="472"/>
        <end position="492"/>
    </location>
</feature>
<keyword evidence="5" id="KW-1185">Reference proteome</keyword>
<feature type="compositionally biased region" description="Basic and acidic residues" evidence="2">
    <location>
        <begin position="540"/>
        <end position="555"/>
    </location>
</feature>
<feature type="region of interest" description="Disordered" evidence="2">
    <location>
        <begin position="1"/>
        <end position="89"/>
    </location>
</feature>
<keyword evidence="1" id="KW-0103">Bromodomain</keyword>
<gene>
    <name evidence="4" type="ORF">KUTeg_022989</name>
</gene>
<proteinExistence type="predicted"/>
<dbReference type="Pfam" id="PF23450">
    <property type="entry name" value="KIAA2026_hel"/>
    <property type="match status" value="1"/>
</dbReference>
<evidence type="ECO:0000256" key="1">
    <source>
        <dbReference type="ARBA" id="ARBA00023117"/>
    </source>
</evidence>
<organism evidence="4 5">
    <name type="scientific">Tegillarca granosa</name>
    <name type="common">Malaysian cockle</name>
    <name type="synonym">Anadara granosa</name>
    <dbReference type="NCBI Taxonomy" id="220873"/>
    <lineage>
        <taxon>Eukaryota</taxon>
        <taxon>Metazoa</taxon>
        <taxon>Spiralia</taxon>
        <taxon>Lophotrochozoa</taxon>
        <taxon>Mollusca</taxon>
        <taxon>Bivalvia</taxon>
        <taxon>Autobranchia</taxon>
        <taxon>Pteriomorphia</taxon>
        <taxon>Arcoida</taxon>
        <taxon>Arcoidea</taxon>
        <taxon>Arcidae</taxon>
        <taxon>Tegillarca</taxon>
    </lineage>
</organism>
<feature type="compositionally biased region" description="Acidic residues" evidence="2">
    <location>
        <begin position="940"/>
        <end position="954"/>
    </location>
</feature>
<reference evidence="4 5" key="1">
    <citation type="submission" date="2022-12" db="EMBL/GenBank/DDBJ databases">
        <title>Chromosome-level genome of Tegillarca granosa.</title>
        <authorList>
            <person name="Kim J."/>
        </authorList>
    </citation>
    <scope>NUCLEOTIDE SEQUENCE [LARGE SCALE GENOMIC DNA]</scope>
    <source>
        <strain evidence="4">Teg-2019</strain>
        <tissue evidence="4">Adductor muscle</tissue>
    </source>
</reference>
<feature type="region of interest" description="Disordered" evidence="2">
    <location>
        <begin position="416"/>
        <end position="609"/>
    </location>
</feature>
<dbReference type="PANTHER" id="PTHR31095">
    <property type="entry name" value="RIKEN CDNA 9930021J03 GENE"/>
    <property type="match status" value="1"/>
</dbReference>
<feature type="compositionally biased region" description="Basic and acidic residues" evidence="2">
    <location>
        <begin position="518"/>
        <end position="530"/>
    </location>
</feature>
<evidence type="ECO:0000259" key="3">
    <source>
        <dbReference type="Pfam" id="PF23450"/>
    </source>
</evidence>
<feature type="compositionally biased region" description="Basic and acidic residues" evidence="2">
    <location>
        <begin position="764"/>
        <end position="773"/>
    </location>
</feature>
<feature type="compositionally biased region" description="Polar residues" evidence="2">
    <location>
        <begin position="1"/>
        <end position="11"/>
    </location>
</feature>
<feature type="compositionally biased region" description="Polar residues" evidence="2">
    <location>
        <begin position="803"/>
        <end position="816"/>
    </location>
</feature>
<dbReference type="EMBL" id="JARBDR010000921">
    <property type="protein sequence ID" value="KAJ8298929.1"/>
    <property type="molecule type" value="Genomic_DNA"/>
</dbReference>
<feature type="compositionally biased region" description="Basic and acidic residues" evidence="2">
    <location>
        <begin position="585"/>
        <end position="609"/>
    </location>
</feature>
<feature type="compositionally biased region" description="Basic residues" evidence="2">
    <location>
        <begin position="507"/>
        <end position="516"/>
    </location>
</feature>
<feature type="compositionally biased region" description="Basic and acidic residues" evidence="2">
    <location>
        <begin position="55"/>
        <end position="66"/>
    </location>
</feature>
<dbReference type="SUPFAM" id="SSF47370">
    <property type="entry name" value="Bromodomain"/>
    <property type="match status" value="1"/>
</dbReference>
<dbReference type="PANTHER" id="PTHR31095:SF3">
    <property type="entry name" value="RIKEN CDNA 9930021J03 GENE"/>
    <property type="match status" value="1"/>
</dbReference>
<feature type="compositionally biased region" description="Basic and acidic residues" evidence="2">
    <location>
        <begin position="817"/>
        <end position="898"/>
    </location>
</feature>
<dbReference type="InterPro" id="IPR036427">
    <property type="entry name" value="Bromodomain-like_sf"/>
</dbReference>
<dbReference type="InterPro" id="IPR056522">
    <property type="entry name" value="KIAA2026_hel"/>
</dbReference>
<feature type="compositionally biased region" description="Polar residues" evidence="2">
    <location>
        <begin position="439"/>
        <end position="448"/>
    </location>
</feature>